<dbReference type="AlphaFoldDB" id="A0A8H6DH34"/>
<protein>
    <submittedName>
        <fullName evidence="2">Isopropanol dehydrogenase</fullName>
    </submittedName>
</protein>
<reference evidence="2 3" key="1">
    <citation type="submission" date="2020-05" db="EMBL/GenBank/DDBJ databases">
        <title>Identification and distribution of gene clusters putatively required for synthesis of sphingolipid metabolism inhibitors in phylogenetically diverse species of the filamentous fungus Fusarium.</title>
        <authorList>
            <person name="Kim H.-S."/>
            <person name="Busman M."/>
            <person name="Brown D.W."/>
            <person name="Divon H."/>
            <person name="Uhlig S."/>
            <person name="Proctor R.H."/>
        </authorList>
    </citation>
    <scope>NUCLEOTIDE SEQUENCE [LARGE SCALE GENOMIC DNA]</scope>
    <source>
        <strain evidence="2 3">NRRL 26131</strain>
    </source>
</reference>
<dbReference type="Pfam" id="PF08240">
    <property type="entry name" value="ADH_N"/>
    <property type="match status" value="1"/>
</dbReference>
<dbReference type="Gene3D" id="3.90.180.10">
    <property type="entry name" value="Medium-chain alcohol dehydrogenases, catalytic domain"/>
    <property type="match status" value="1"/>
</dbReference>
<feature type="domain" description="Alcohol dehydrogenase-like N-terminal" evidence="1">
    <location>
        <begin position="32"/>
        <end position="114"/>
    </location>
</feature>
<evidence type="ECO:0000313" key="2">
    <source>
        <dbReference type="EMBL" id="KAF5717658.1"/>
    </source>
</evidence>
<dbReference type="Proteomes" id="UP000532311">
    <property type="component" value="Unassembled WGS sequence"/>
</dbReference>
<name>A0A8H6DH34_9HYPO</name>
<accession>A0A8H6DH34</accession>
<dbReference type="EMBL" id="JAAQPF010000067">
    <property type="protein sequence ID" value="KAF5717658.1"/>
    <property type="molecule type" value="Genomic_DNA"/>
</dbReference>
<comment type="caution">
    <text evidence="2">The sequence shown here is derived from an EMBL/GenBank/DDBJ whole genome shotgun (WGS) entry which is preliminary data.</text>
</comment>
<gene>
    <name evidence="2" type="ORF">FGLOB1_2037</name>
</gene>
<evidence type="ECO:0000259" key="1">
    <source>
        <dbReference type="Pfam" id="PF08240"/>
    </source>
</evidence>
<evidence type="ECO:0000313" key="3">
    <source>
        <dbReference type="Proteomes" id="UP000532311"/>
    </source>
</evidence>
<keyword evidence="3" id="KW-1185">Reference proteome</keyword>
<dbReference type="InterPro" id="IPR011032">
    <property type="entry name" value="GroES-like_sf"/>
</dbReference>
<sequence length="144" mass="15342">MGSLGVNRALWLSSYSKPLEIIELPIPEATMGAVIVKILAAPIAPYTHLLHTGQLPQMNVQPPYVPNANAIGRIHAVGPDAVLAKSGDLVYVDSTARARDDPDNVMIMIGHLGGAGNEGQKLMSRCSSTRKFHSKTSTPWTSTA</sequence>
<proteinExistence type="predicted"/>
<dbReference type="SUPFAM" id="SSF50129">
    <property type="entry name" value="GroES-like"/>
    <property type="match status" value="1"/>
</dbReference>
<organism evidence="2 3">
    <name type="scientific">Fusarium globosum</name>
    <dbReference type="NCBI Taxonomy" id="78864"/>
    <lineage>
        <taxon>Eukaryota</taxon>
        <taxon>Fungi</taxon>
        <taxon>Dikarya</taxon>
        <taxon>Ascomycota</taxon>
        <taxon>Pezizomycotina</taxon>
        <taxon>Sordariomycetes</taxon>
        <taxon>Hypocreomycetidae</taxon>
        <taxon>Hypocreales</taxon>
        <taxon>Nectriaceae</taxon>
        <taxon>Fusarium</taxon>
        <taxon>Fusarium fujikuroi species complex</taxon>
    </lineage>
</organism>
<dbReference type="InterPro" id="IPR013154">
    <property type="entry name" value="ADH-like_N"/>
</dbReference>